<name>A0A2R6PXQ4_ACTCC</name>
<comment type="subcellular location">
    <subcellularLocation>
        <location evidence="1">Endomembrane system</location>
        <topology evidence="1">Multi-pass membrane protein</topology>
    </subcellularLocation>
</comment>
<organism evidence="9 10">
    <name type="scientific">Actinidia chinensis var. chinensis</name>
    <name type="common">Chinese soft-hair kiwi</name>
    <dbReference type="NCBI Taxonomy" id="1590841"/>
    <lineage>
        <taxon>Eukaryota</taxon>
        <taxon>Viridiplantae</taxon>
        <taxon>Streptophyta</taxon>
        <taxon>Embryophyta</taxon>
        <taxon>Tracheophyta</taxon>
        <taxon>Spermatophyta</taxon>
        <taxon>Magnoliopsida</taxon>
        <taxon>eudicotyledons</taxon>
        <taxon>Gunneridae</taxon>
        <taxon>Pentapetalae</taxon>
        <taxon>asterids</taxon>
        <taxon>Ericales</taxon>
        <taxon>Actinidiaceae</taxon>
        <taxon>Actinidia</taxon>
    </lineage>
</organism>
<sequence>MAKNIGFLVCLLVITMDVVAGVLGLEAEAAQNKMKHMRVWIFECRYPSHQAFKLGLAAAVLLALAHAIANLLGGCLCIWSKAEVLKATANKQLAVASLIFSWIILAVAFSMLIMGTLANSKSRKSCGIGHHRALAIGGVLCFFHGLFAIAYYVSATASAREEKMVPHGGV</sequence>
<dbReference type="OrthoDB" id="1667348at2759"/>
<feature type="signal peptide" evidence="8">
    <location>
        <begin position="1"/>
        <end position="20"/>
    </location>
</feature>
<dbReference type="FunCoup" id="A0A2R6PXQ4">
    <property type="interactions" value="328"/>
</dbReference>
<feature type="transmembrane region" description="Helical" evidence="7">
    <location>
        <begin position="92"/>
        <end position="113"/>
    </location>
</feature>
<dbReference type="InParanoid" id="A0A2R6PXQ4"/>
<comment type="similarity">
    <text evidence="6">Belongs to the DESIGUAL family.</text>
</comment>
<dbReference type="InterPro" id="IPR009606">
    <property type="entry name" value="DEAL/Modifying_wall_lignin1/2"/>
</dbReference>
<keyword evidence="10" id="KW-1185">Reference proteome</keyword>
<evidence type="ECO:0000256" key="4">
    <source>
        <dbReference type="ARBA" id="ARBA00022989"/>
    </source>
</evidence>
<evidence type="ECO:0000256" key="7">
    <source>
        <dbReference type="SAM" id="Phobius"/>
    </source>
</evidence>
<dbReference type="OMA" id="HAYMAQN"/>
<reference evidence="10" key="2">
    <citation type="journal article" date="2018" name="BMC Genomics">
        <title>A manually annotated Actinidia chinensis var. chinensis (kiwifruit) genome highlights the challenges associated with draft genomes and gene prediction in plants.</title>
        <authorList>
            <person name="Pilkington S.M."/>
            <person name="Crowhurst R."/>
            <person name="Hilario E."/>
            <person name="Nardozza S."/>
            <person name="Fraser L."/>
            <person name="Peng Y."/>
            <person name="Gunaseelan K."/>
            <person name="Simpson R."/>
            <person name="Tahir J."/>
            <person name="Deroles S.C."/>
            <person name="Templeton K."/>
            <person name="Luo Z."/>
            <person name="Davy M."/>
            <person name="Cheng C."/>
            <person name="McNeilage M."/>
            <person name="Scaglione D."/>
            <person name="Liu Y."/>
            <person name="Zhang Q."/>
            <person name="Datson P."/>
            <person name="De Silva N."/>
            <person name="Gardiner S.E."/>
            <person name="Bassett H."/>
            <person name="Chagne D."/>
            <person name="McCallum J."/>
            <person name="Dzierzon H."/>
            <person name="Deng C."/>
            <person name="Wang Y.Y."/>
            <person name="Barron L."/>
            <person name="Manako K."/>
            <person name="Bowen J."/>
            <person name="Foster T.M."/>
            <person name="Erridge Z.A."/>
            <person name="Tiffin H."/>
            <person name="Waite C.N."/>
            <person name="Davies K.M."/>
            <person name="Grierson E.P."/>
            <person name="Laing W.A."/>
            <person name="Kirk R."/>
            <person name="Chen X."/>
            <person name="Wood M."/>
            <person name="Montefiori M."/>
            <person name="Brummell D.A."/>
            <person name="Schwinn K.E."/>
            <person name="Catanach A."/>
            <person name="Fullerton C."/>
            <person name="Li D."/>
            <person name="Meiyalaghan S."/>
            <person name="Nieuwenhuizen N."/>
            <person name="Read N."/>
            <person name="Prakash R."/>
            <person name="Hunter D."/>
            <person name="Zhang H."/>
            <person name="McKenzie M."/>
            <person name="Knabel M."/>
            <person name="Harris A."/>
            <person name="Allan A.C."/>
            <person name="Gleave A."/>
            <person name="Chen A."/>
            <person name="Janssen B.J."/>
            <person name="Plunkett B."/>
            <person name="Ampomah-Dwamena C."/>
            <person name="Voogd C."/>
            <person name="Leif D."/>
            <person name="Lafferty D."/>
            <person name="Souleyre E.J.F."/>
            <person name="Varkonyi-Gasic E."/>
            <person name="Gambi F."/>
            <person name="Hanley J."/>
            <person name="Yao J.L."/>
            <person name="Cheung J."/>
            <person name="David K.M."/>
            <person name="Warren B."/>
            <person name="Marsh K."/>
            <person name="Snowden K.C."/>
            <person name="Lin-Wang K."/>
            <person name="Brian L."/>
            <person name="Martinez-Sanchez M."/>
            <person name="Wang M."/>
            <person name="Ileperuma N."/>
            <person name="Macnee N."/>
            <person name="Campin R."/>
            <person name="McAtee P."/>
            <person name="Drummond R.S.M."/>
            <person name="Espley R.V."/>
            <person name="Ireland H.S."/>
            <person name="Wu R."/>
            <person name="Atkinson R.G."/>
            <person name="Karunairetnam S."/>
            <person name="Bulley S."/>
            <person name="Chunkath S."/>
            <person name="Hanley Z."/>
            <person name="Storey R."/>
            <person name="Thrimawithana A.H."/>
            <person name="Thomson S."/>
            <person name="David C."/>
            <person name="Testolin R."/>
            <person name="Huang H."/>
            <person name="Hellens R.P."/>
            <person name="Schaffer R.J."/>
        </authorList>
    </citation>
    <scope>NUCLEOTIDE SEQUENCE [LARGE SCALE GENOMIC DNA]</scope>
    <source>
        <strain evidence="10">cv. Red5</strain>
    </source>
</reference>
<feature type="transmembrane region" description="Helical" evidence="7">
    <location>
        <begin position="133"/>
        <end position="154"/>
    </location>
</feature>
<dbReference type="GO" id="GO:0012505">
    <property type="term" value="C:endomembrane system"/>
    <property type="evidence" value="ECO:0007669"/>
    <property type="project" value="UniProtKB-SubCell"/>
</dbReference>
<comment type="caution">
    <text evidence="9">The sequence shown here is derived from an EMBL/GenBank/DDBJ whole genome shotgun (WGS) entry which is preliminary data.</text>
</comment>
<evidence type="ECO:0000313" key="9">
    <source>
        <dbReference type="EMBL" id="PSR98533.1"/>
    </source>
</evidence>
<dbReference type="PANTHER" id="PTHR31769">
    <property type="entry name" value="OS07G0462200 PROTEIN-RELATED"/>
    <property type="match status" value="1"/>
</dbReference>
<evidence type="ECO:0000256" key="2">
    <source>
        <dbReference type="ARBA" id="ARBA00022692"/>
    </source>
</evidence>
<reference evidence="9 10" key="1">
    <citation type="submission" date="2017-07" db="EMBL/GenBank/DDBJ databases">
        <title>An improved, manually edited Actinidia chinensis var. chinensis (kiwifruit) genome highlights the challenges associated with draft genomes and gene prediction in plants.</title>
        <authorList>
            <person name="Pilkington S."/>
            <person name="Crowhurst R."/>
            <person name="Hilario E."/>
            <person name="Nardozza S."/>
            <person name="Fraser L."/>
            <person name="Peng Y."/>
            <person name="Gunaseelan K."/>
            <person name="Simpson R."/>
            <person name="Tahir J."/>
            <person name="Deroles S."/>
            <person name="Templeton K."/>
            <person name="Luo Z."/>
            <person name="Davy M."/>
            <person name="Cheng C."/>
            <person name="Mcneilage M."/>
            <person name="Scaglione D."/>
            <person name="Liu Y."/>
            <person name="Zhang Q."/>
            <person name="Datson P."/>
            <person name="De Silva N."/>
            <person name="Gardiner S."/>
            <person name="Bassett H."/>
            <person name="Chagne D."/>
            <person name="Mccallum J."/>
            <person name="Dzierzon H."/>
            <person name="Deng C."/>
            <person name="Wang Y.-Y."/>
            <person name="Barron N."/>
            <person name="Manako K."/>
            <person name="Bowen J."/>
            <person name="Foster T."/>
            <person name="Erridge Z."/>
            <person name="Tiffin H."/>
            <person name="Waite C."/>
            <person name="Davies K."/>
            <person name="Grierson E."/>
            <person name="Laing W."/>
            <person name="Kirk R."/>
            <person name="Chen X."/>
            <person name="Wood M."/>
            <person name="Montefiori M."/>
            <person name="Brummell D."/>
            <person name="Schwinn K."/>
            <person name="Catanach A."/>
            <person name="Fullerton C."/>
            <person name="Li D."/>
            <person name="Meiyalaghan S."/>
            <person name="Nieuwenhuizen N."/>
            <person name="Read N."/>
            <person name="Prakash R."/>
            <person name="Hunter D."/>
            <person name="Zhang H."/>
            <person name="Mckenzie M."/>
            <person name="Knabel M."/>
            <person name="Harris A."/>
            <person name="Allan A."/>
            <person name="Chen A."/>
            <person name="Janssen B."/>
            <person name="Plunkett B."/>
            <person name="Dwamena C."/>
            <person name="Voogd C."/>
            <person name="Leif D."/>
            <person name="Lafferty D."/>
            <person name="Souleyre E."/>
            <person name="Varkonyi-Gasic E."/>
            <person name="Gambi F."/>
            <person name="Hanley J."/>
            <person name="Yao J.-L."/>
            <person name="Cheung J."/>
            <person name="David K."/>
            <person name="Warren B."/>
            <person name="Marsh K."/>
            <person name="Snowden K."/>
            <person name="Lin-Wang K."/>
            <person name="Brian L."/>
            <person name="Martinez-Sanchez M."/>
            <person name="Wang M."/>
            <person name="Ileperuma N."/>
            <person name="Macnee N."/>
            <person name="Campin R."/>
            <person name="Mcatee P."/>
            <person name="Drummond R."/>
            <person name="Espley R."/>
            <person name="Ireland H."/>
            <person name="Wu R."/>
            <person name="Atkinson R."/>
            <person name="Karunairetnam S."/>
            <person name="Bulley S."/>
            <person name="Chunkath S."/>
            <person name="Hanley Z."/>
            <person name="Storey R."/>
            <person name="Thrimawithana A."/>
            <person name="Thomson S."/>
            <person name="David C."/>
            <person name="Testolin R."/>
        </authorList>
    </citation>
    <scope>NUCLEOTIDE SEQUENCE [LARGE SCALE GENOMIC DNA]</scope>
    <source>
        <strain evidence="10">cv. Red5</strain>
        <tissue evidence="9">Young leaf</tissue>
    </source>
</reference>
<dbReference type="Gramene" id="PSR98533">
    <property type="protein sequence ID" value="PSR98533"/>
    <property type="gene ID" value="CEY00_Acc25050"/>
</dbReference>
<accession>A0A2R6PXQ4</accession>
<keyword evidence="2 7" id="KW-0812">Transmembrane</keyword>
<evidence type="ECO:0000256" key="5">
    <source>
        <dbReference type="ARBA" id="ARBA00023136"/>
    </source>
</evidence>
<keyword evidence="4 7" id="KW-1133">Transmembrane helix</keyword>
<proteinExistence type="inferred from homology"/>
<protein>
    <submittedName>
        <fullName evidence="9">DNA mismatch repair protein like</fullName>
    </submittedName>
</protein>
<dbReference type="STRING" id="1590841.A0A2R6PXQ4"/>
<feature type="transmembrane region" description="Helical" evidence="7">
    <location>
        <begin position="56"/>
        <end position="80"/>
    </location>
</feature>
<keyword evidence="5 7" id="KW-0472">Membrane</keyword>
<evidence type="ECO:0000256" key="8">
    <source>
        <dbReference type="SAM" id="SignalP"/>
    </source>
</evidence>
<dbReference type="EMBL" id="NKQK01000022">
    <property type="protein sequence ID" value="PSR98533.1"/>
    <property type="molecule type" value="Genomic_DNA"/>
</dbReference>
<dbReference type="AlphaFoldDB" id="A0A2R6PXQ4"/>
<evidence type="ECO:0000256" key="1">
    <source>
        <dbReference type="ARBA" id="ARBA00004127"/>
    </source>
</evidence>
<dbReference type="Pfam" id="PF06749">
    <property type="entry name" value="DUF1218"/>
    <property type="match status" value="1"/>
</dbReference>
<gene>
    <name evidence="9" type="ORF">CEY00_Acc25050</name>
</gene>
<dbReference type="Proteomes" id="UP000241394">
    <property type="component" value="Chromosome LG22"/>
</dbReference>
<evidence type="ECO:0000313" key="10">
    <source>
        <dbReference type="Proteomes" id="UP000241394"/>
    </source>
</evidence>
<dbReference type="InterPro" id="IPR052222">
    <property type="entry name" value="DESIGUAL"/>
</dbReference>
<feature type="chain" id="PRO_5015343710" evidence="8">
    <location>
        <begin position="21"/>
        <end position="170"/>
    </location>
</feature>
<evidence type="ECO:0000256" key="6">
    <source>
        <dbReference type="ARBA" id="ARBA00029467"/>
    </source>
</evidence>
<keyword evidence="3 8" id="KW-0732">Signal</keyword>
<evidence type="ECO:0000256" key="3">
    <source>
        <dbReference type="ARBA" id="ARBA00022729"/>
    </source>
</evidence>